<dbReference type="PANTHER" id="PTHR43877:SF2">
    <property type="entry name" value="AMINOALKYLPHOSPHONATE N-ACETYLTRANSFERASE-RELATED"/>
    <property type="match status" value="1"/>
</dbReference>
<evidence type="ECO:0000256" key="2">
    <source>
        <dbReference type="ARBA" id="ARBA00023315"/>
    </source>
</evidence>
<evidence type="ECO:0000313" key="4">
    <source>
        <dbReference type="EMBL" id="GED06675.1"/>
    </source>
</evidence>
<evidence type="ECO:0000259" key="3">
    <source>
        <dbReference type="PROSITE" id="PS51186"/>
    </source>
</evidence>
<dbReference type="GO" id="GO:0016747">
    <property type="term" value="F:acyltransferase activity, transferring groups other than amino-acyl groups"/>
    <property type="evidence" value="ECO:0007669"/>
    <property type="project" value="InterPro"/>
</dbReference>
<dbReference type="RefSeq" id="WP_141364981.1">
    <property type="nucleotide sequence ID" value="NZ_BAAAJL010000006.1"/>
</dbReference>
<dbReference type="PANTHER" id="PTHR43877">
    <property type="entry name" value="AMINOALKYLPHOSPHONATE N-ACETYLTRANSFERASE-RELATED-RELATED"/>
    <property type="match status" value="1"/>
</dbReference>
<evidence type="ECO:0000256" key="1">
    <source>
        <dbReference type="ARBA" id="ARBA00022679"/>
    </source>
</evidence>
<dbReference type="InterPro" id="IPR050832">
    <property type="entry name" value="Bact_Acetyltransf"/>
</dbReference>
<gene>
    <name evidence="4" type="ORF">AUR04nite_22070</name>
</gene>
<dbReference type="EMBL" id="BJNY01000012">
    <property type="protein sequence ID" value="GED06675.1"/>
    <property type="molecule type" value="Genomic_DNA"/>
</dbReference>
<dbReference type="AlphaFoldDB" id="A0A4Y4DSU6"/>
<accession>A0A4Y4DSU6</accession>
<dbReference type="OrthoDB" id="273614at2"/>
<keyword evidence="5" id="KW-1185">Reference proteome</keyword>
<dbReference type="Gene3D" id="3.40.630.30">
    <property type="match status" value="1"/>
</dbReference>
<dbReference type="PROSITE" id="PS51186">
    <property type="entry name" value="GNAT"/>
    <property type="match status" value="1"/>
</dbReference>
<feature type="domain" description="N-acetyltransferase" evidence="3">
    <location>
        <begin position="14"/>
        <end position="177"/>
    </location>
</feature>
<organism evidence="4 5">
    <name type="scientific">Glutamicibacter uratoxydans</name>
    <name type="common">Arthrobacter uratoxydans</name>
    <dbReference type="NCBI Taxonomy" id="43667"/>
    <lineage>
        <taxon>Bacteria</taxon>
        <taxon>Bacillati</taxon>
        <taxon>Actinomycetota</taxon>
        <taxon>Actinomycetes</taxon>
        <taxon>Micrococcales</taxon>
        <taxon>Micrococcaceae</taxon>
        <taxon>Glutamicibacter</taxon>
    </lineage>
</organism>
<dbReference type="SUPFAM" id="SSF55729">
    <property type="entry name" value="Acyl-CoA N-acyltransferases (Nat)"/>
    <property type="match status" value="1"/>
</dbReference>
<proteinExistence type="predicted"/>
<dbReference type="InterPro" id="IPR016181">
    <property type="entry name" value="Acyl_CoA_acyltransferase"/>
</dbReference>
<dbReference type="InterPro" id="IPR000182">
    <property type="entry name" value="GNAT_dom"/>
</dbReference>
<evidence type="ECO:0000313" key="5">
    <source>
        <dbReference type="Proteomes" id="UP000316612"/>
    </source>
</evidence>
<sequence>MSLNEHFRITDGALRIELASEADYERVGDITVDAYLHAGHFDDPEHEYLQFVRKVDARAQEAEVYVARRDGRAIASMTLVTFGNGYADIALEGELEIRMLSVDPSVQRSGAGRAMVQAAIDRARREPGVHTVSLTTGQDWTAARALYESMGFVRREERDWYVPNTDILLIVYTLELD</sequence>
<keyword evidence="2" id="KW-0012">Acyltransferase</keyword>
<dbReference type="Proteomes" id="UP000316612">
    <property type="component" value="Unassembled WGS sequence"/>
</dbReference>
<reference evidence="4 5" key="1">
    <citation type="submission" date="2019-06" db="EMBL/GenBank/DDBJ databases">
        <title>Whole genome shotgun sequence of Glutamicibacter uratoxydans NBRC 15515.</title>
        <authorList>
            <person name="Hosoyama A."/>
            <person name="Uohara A."/>
            <person name="Ohji S."/>
            <person name="Ichikawa N."/>
        </authorList>
    </citation>
    <scope>NUCLEOTIDE SEQUENCE [LARGE SCALE GENOMIC DNA]</scope>
    <source>
        <strain evidence="4 5">NBRC 15515</strain>
    </source>
</reference>
<name>A0A4Y4DSU6_GLUUR</name>
<dbReference type="CDD" id="cd04301">
    <property type="entry name" value="NAT_SF"/>
    <property type="match status" value="1"/>
</dbReference>
<dbReference type="Pfam" id="PF00583">
    <property type="entry name" value="Acetyltransf_1"/>
    <property type="match status" value="1"/>
</dbReference>
<keyword evidence="1" id="KW-0808">Transferase</keyword>
<protein>
    <recommendedName>
        <fullName evidence="3">N-acetyltransferase domain-containing protein</fullName>
    </recommendedName>
</protein>
<comment type="caution">
    <text evidence="4">The sequence shown here is derived from an EMBL/GenBank/DDBJ whole genome shotgun (WGS) entry which is preliminary data.</text>
</comment>